<keyword evidence="2" id="KW-0436">Ligase</keyword>
<name>A0ABW2KMC0_9ACTN</name>
<dbReference type="CDD" id="cd06850">
    <property type="entry name" value="biotinyl_domain"/>
    <property type="match status" value="1"/>
</dbReference>
<dbReference type="Pfam" id="PF02785">
    <property type="entry name" value="Biotin_carb_C"/>
    <property type="match status" value="1"/>
</dbReference>
<dbReference type="PROSITE" id="PS00188">
    <property type="entry name" value="BIOTIN"/>
    <property type="match status" value="1"/>
</dbReference>
<dbReference type="Proteomes" id="UP001596540">
    <property type="component" value="Unassembled WGS sequence"/>
</dbReference>
<dbReference type="InterPro" id="IPR000089">
    <property type="entry name" value="Biotin_lipoyl"/>
</dbReference>
<feature type="domain" description="Biotin carboxylation" evidence="8">
    <location>
        <begin position="1"/>
        <end position="116"/>
    </location>
</feature>
<feature type="non-terminal residue" evidence="9">
    <location>
        <position position="1"/>
    </location>
</feature>
<dbReference type="PROSITE" id="PS50968">
    <property type="entry name" value="BIOTINYL_LIPOYL"/>
    <property type="match status" value="1"/>
</dbReference>
<evidence type="ECO:0000256" key="3">
    <source>
        <dbReference type="ARBA" id="ARBA00022741"/>
    </source>
</evidence>
<evidence type="ECO:0000259" key="8">
    <source>
        <dbReference type="PROSITE" id="PS50979"/>
    </source>
</evidence>
<keyword evidence="10" id="KW-1185">Reference proteome</keyword>
<protein>
    <recommendedName>
        <fullName evidence="1">biotin carboxylase</fullName>
        <ecNumber evidence="1">6.3.4.14</ecNumber>
    </recommendedName>
</protein>
<dbReference type="EMBL" id="JBHTBH010000012">
    <property type="protein sequence ID" value="MFC7330411.1"/>
    <property type="molecule type" value="Genomic_DNA"/>
</dbReference>
<gene>
    <name evidence="9" type="ORF">ACFQRF_22025</name>
</gene>
<evidence type="ECO:0000256" key="1">
    <source>
        <dbReference type="ARBA" id="ARBA00013263"/>
    </source>
</evidence>
<dbReference type="PANTHER" id="PTHR18866:SF33">
    <property type="entry name" value="METHYLCROTONOYL-COA CARBOXYLASE SUBUNIT ALPHA, MITOCHONDRIAL-RELATED"/>
    <property type="match status" value="1"/>
</dbReference>
<evidence type="ECO:0000256" key="2">
    <source>
        <dbReference type="ARBA" id="ARBA00022598"/>
    </source>
</evidence>
<proteinExistence type="predicted"/>
<reference evidence="10" key="1">
    <citation type="journal article" date="2019" name="Int. J. Syst. Evol. Microbiol.">
        <title>The Global Catalogue of Microorganisms (GCM) 10K type strain sequencing project: providing services to taxonomists for standard genome sequencing and annotation.</title>
        <authorList>
            <consortium name="The Broad Institute Genomics Platform"/>
            <consortium name="The Broad Institute Genome Sequencing Center for Infectious Disease"/>
            <person name="Wu L."/>
            <person name="Ma J."/>
        </authorList>
    </citation>
    <scope>NUCLEOTIDE SEQUENCE [LARGE SCALE GENOMIC DNA]</scope>
    <source>
        <strain evidence="10">CGMCC 4.7382</strain>
    </source>
</reference>
<dbReference type="InterPro" id="IPR011054">
    <property type="entry name" value="Rudment_hybrid_motif"/>
</dbReference>
<keyword evidence="5" id="KW-0092">Biotin</keyword>
<keyword evidence="4" id="KW-0067">ATP-binding</keyword>
<dbReference type="Gene3D" id="3.30.470.20">
    <property type="entry name" value="ATP-grasp fold, B domain"/>
    <property type="match status" value="1"/>
</dbReference>
<evidence type="ECO:0000313" key="9">
    <source>
        <dbReference type="EMBL" id="MFC7330411.1"/>
    </source>
</evidence>
<comment type="caution">
    <text evidence="9">The sequence shown here is derived from an EMBL/GenBank/DDBJ whole genome shotgun (WGS) entry which is preliminary data.</text>
</comment>
<evidence type="ECO:0000256" key="5">
    <source>
        <dbReference type="ARBA" id="ARBA00023267"/>
    </source>
</evidence>
<evidence type="ECO:0000259" key="7">
    <source>
        <dbReference type="PROSITE" id="PS50968"/>
    </source>
</evidence>
<dbReference type="Gene3D" id="2.40.50.100">
    <property type="match status" value="1"/>
</dbReference>
<dbReference type="InterPro" id="IPR005482">
    <property type="entry name" value="Biotin_COase_C"/>
</dbReference>
<evidence type="ECO:0000313" key="10">
    <source>
        <dbReference type="Proteomes" id="UP001596540"/>
    </source>
</evidence>
<feature type="compositionally biased region" description="Low complexity" evidence="6">
    <location>
        <begin position="182"/>
        <end position="192"/>
    </location>
</feature>
<dbReference type="InterPro" id="IPR011053">
    <property type="entry name" value="Single_hybrid_motif"/>
</dbReference>
<dbReference type="Pfam" id="PF00364">
    <property type="entry name" value="Biotin_lipoyl"/>
    <property type="match status" value="1"/>
</dbReference>
<feature type="region of interest" description="Disordered" evidence="6">
    <location>
        <begin position="156"/>
        <end position="192"/>
    </location>
</feature>
<dbReference type="PROSITE" id="PS50979">
    <property type="entry name" value="BC"/>
    <property type="match status" value="1"/>
</dbReference>
<evidence type="ECO:0000256" key="4">
    <source>
        <dbReference type="ARBA" id="ARBA00022840"/>
    </source>
</evidence>
<dbReference type="InterPro" id="IPR050856">
    <property type="entry name" value="Biotin_carboxylase_complex"/>
</dbReference>
<dbReference type="InterPro" id="IPR011764">
    <property type="entry name" value="Biotin_carboxylation_dom"/>
</dbReference>
<dbReference type="SUPFAM" id="SSF51230">
    <property type="entry name" value="Single hybrid motif"/>
    <property type="match status" value="1"/>
</dbReference>
<dbReference type="PANTHER" id="PTHR18866">
    <property type="entry name" value="CARBOXYLASE:PYRUVATE/ACETYL-COA/PROPIONYL-COA CARBOXYLASE"/>
    <property type="match status" value="1"/>
</dbReference>
<evidence type="ECO:0000256" key="6">
    <source>
        <dbReference type="SAM" id="MobiDB-lite"/>
    </source>
</evidence>
<organism evidence="9 10">
    <name type="scientific">Marinactinospora rubrisoli</name>
    <dbReference type="NCBI Taxonomy" id="2715399"/>
    <lineage>
        <taxon>Bacteria</taxon>
        <taxon>Bacillati</taxon>
        <taxon>Actinomycetota</taxon>
        <taxon>Actinomycetes</taxon>
        <taxon>Streptosporangiales</taxon>
        <taxon>Nocardiopsidaceae</taxon>
        <taxon>Marinactinospora</taxon>
    </lineage>
</organism>
<feature type="compositionally biased region" description="Low complexity" evidence="6">
    <location>
        <begin position="165"/>
        <end position="174"/>
    </location>
</feature>
<dbReference type="InterPro" id="IPR001882">
    <property type="entry name" value="Biotin_BS"/>
</dbReference>
<sequence>HGHSLEFRINAEDPGRNFMPAPGTITTLDLPGGPGVRVDTGCEAGYTVPQAFDSMIAKLVVTGRTREQALQRSRRALAEFHVGGMPTVIPFHQHVVTDPAFAPTDDTEFTVHTRWIETEFHNTIPPHEGSTATAGPPGERRSAVVEVAGRRIEVTLPAGLGGPAGTAPGTSAGAARRRAAGRRPGVPAAGGAALTAPMQGTVVKVAVADGAQVAEGDLVVVLEAMKMEQPILAHRAGTVRGLSADVGAVVSPGAVVCEIGS</sequence>
<accession>A0ABW2KMC0</accession>
<keyword evidence="3" id="KW-0547">Nucleotide-binding</keyword>
<dbReference type="SUPFAM" id="SSF51246">
    <property type="entry name" value="Rudiment single hybrid motif"/>
    <property type="match status" value="1"/>
</dbReference>
<feature type="domain" description="Lipoyl-binding" evidence="7">
    <location>
        <begin position="181"/>
        <end position="260"/>
    </location>
</feature>
<dbReference type="SMART" id="SM00878">
    <property type="entry name" value="Biotin_carb_C"/>
    <property type="match status" value="1"/>
</dbReference>
<dbReference type="RefSeq" id="WP_379873060.1">
    <property type="nucleotide sequence ID" value="NZ_JBHTBH010000012.1"/>
</dbReference>
<dbReference type="EC" id="6.3.4.14" evidence="1"/>